<feature type="region of interest" description="Disordered" evidence="1">
    <location>
        <begin position="16"/>
        <end position="56"/>
    </location>
</feature>
<organism evidence="2">
    <name type="scientific">Human herpesvirus 2</name>
    <name type="common">HHV-2</name>
    <name type="synonym">Human herpes simplex virus 2</name>
    <dbReference type="NCBI Taxonomy" id="10310"/>
    <lineage>
        <taxon>Viruses</taxon>
        <taxon>Duplodnaviria</taxon>
        <taxon>Heunggongvirae</taxon>
        <taxon>Peploviricota</taxon>
        <taxon>Herviviricetes</taxon>
        <taxon>Herpesvirales</taxon>
        <taxon>Orthoherpesviridae</taxon>
        <taxon>Alphaherpesvirinae</taxon>
        <taxon>Simplexvirus</taxon>
        <taxon>Simplexvirus humanalpha2</taxon>
    </lineage>
</organism>
<organismHost>
    <name type="scientific">Homo sapiens</name>
    <name type="common">Human</name>
    <dbReference type="NCBI Taxonomy" id="9606"/>
</organismHost>
<reference evidence="2" key="1">
    <citation type="submission" date="2018-08" db="EMBL/GenBank/DDBJ databases">
        <title>HSV2 whole genome sequences from clinical isolates.</title>
        <authorList>
            <person name="Roychoudhury P."/>
            <person name="Greninger A.L."/>
            <person name="Jerome K.R."/>
            <person name="Johnston C."/>
            <person name="Wald A."/>
            <person name="Xie H."/>
        </authorList>
    </citation>
    <scope>NUCLEOTIDE SEQUENCE</scope>
    <source>
        <strain evidence="2">2012-15948</strain>
    </source>
</reference>
<name>A0A481T4H3_HHV2</name>
<proteinExistence type="predicted"/>
<evidence type="ECO:0000256" key="1">
    <source>
        <dbReference type="SAM" id="MobiDB-lite"/>
    </source>
</evidence>
<accession>A0A481T4H3</accession>
<protein>
    <submittedName>
        <fullName evidence="2">Uncharacterized protein</fullName>
    </submittedName>
</protein>
<dbReference type="EMBL" id="MH790556">
    <property type="protein sequence ID" value="QBH76147.1"/>
    <property type="molecule type" value="Genomic_DNA"/>
</dbReference>
<sequence>MAHIGSQNMCLKMASGPAARSRLTNRPPSPGCASGSASSWSTTGTMQSKRLVLFSE</sequence>
<evidence type="ECO:0000313" key="2">
    <source>
        <dbReference type="EMBL" id="QBH76147.1"/>
    </source>
</evidence>
<feature type="compositionally biased region" description="Low complexity" evidence="1">
    <location>
        <begin position="31"/>
        <end position="45"/>
    </location>
</feature>